<dbReference type="EMBL" id="LSYV01000022">
    <property type="protein sequence ID" value="KXZ49402.1"/>
    <property type="molecule type" value="Genomic_DNA"/>
</dbReference>
<evidence type="ECO:0000256" key="2">
    <source>
        <dbReference type="ARBA" id="ARBA00022694"/>
    </source>
</evidence>
<keyword evidence="3 4" id="KW-0413">Isomerase</keyword>
<dbReference type="EC" id="5.4.99.12" evidence="4"/>
<evidence type="ECO:0000259" key="6">
    <source>
        <dbReference type="Pfam" id="PF01416"/>
    </source>
</evidence>
<dbReference type="PANTHER" id="PTHR11142">
    <property type="entry name" value="PSEUDOURIDYLATE SYNTHASE"/>
    <property type="match status" value="1"/>
</dbReference>
<dbReference type="OrthoDB" id="10256309at2759"/>
<dbReference type="Proteomes" id="UP000075714">
    <property type="component" value="Unassembled WGS sequence"/>
</dbReference>
<evidence type="ECO:0000313" key="8">
    <source>
        <dbReference type="Proteomes" id="UP000075714"/>
    </source>
</evidence>
<dbReference type="InterPro" id="IPR020097">
    <property type="entry name" value="PsdUridine_synth_TruA_a/b_dom"/>
</dbReference>
<evidence type="ECO:0000256" key="3">
    <source>
        <dbReference type="ARBA" id="ARBA00023235"/>
    </source>
</evidence>
<evidence type="ECO:0000256" key="1">
    <source>
        <dbReference type="ARBA" id="ARBA00009375"/>
    </source>
</evidence>
<dbReference type="GO" id="GO:0003723">
    <property type="term" value="F:RNA binding"/>
    <property type="evidence" value="ECO:0007669"/>
    <property type="project" value="InterPro"/>
</dbReference>
<dbReference type="GO" id="GO:0160147">
    <property type="term" value="F:tRNA pseudouridine(38-40) synthase activity"/>
    <property type="evidence" value="ECO:0007669"/>
    <property type="project" value="UniProtKB-EC"/>
</dbReference>
<dbReference type="AlphaFoldDB" id="A0A150GHS5"/>
<organism evidence="7 8">
    <name type="scientific">Gonium pectorale</name>
    <name type="common">Green alga</name>
    <dbReference type="NCBI Taxonomy" id="33097"/>
    <lineage>
        <taxon>Eukaryota</taxon>
        <taxon>Viridiplantae</taxon>
        <taxon>Chlorophyta</taxon>
        <taxon>core chlorophytes</taxon>
        <taxon>Chlorophyceae</taxon>
        <taxon>CS clade</taxon>
        <taxon>Chlamydomonadales</taxon>
        <taxon>Volvocaceae</taxon>
        <taxon>Gonium</taxon>
    </lineage>
</organism>
<gene>
    <name evidence="7" type="ORF">GPECTOR_21g628</name>
</gene>
<feature type="compositionally biased region" description="Low complexity" evidence="5">
    <location>
        <begin position="388"/>
        <end position="400"/>
    </location>
</feature>
<dbReference type="GO" id="GO:0005737">
    <property type="term" value="C:cytoplasm"/>
    <property type="evidence" value="ECO:0007669"/>
    <property type="project" value="TreeGrafter"/>
</dbReference>
<evidence type="ECO:0000313" key="7">
    <source>
        <dbReference type="EMBL" id="KXZ49402.1"/>
    </source>
</evidence>
<protein>
    <recommendedName>
        <fullName evidence="4">tRNA pseudouridine synthase</fullName>
        <ecNumber evidence="4">5.4.99.12</ecNumber>
    </recommendedName>
</protein>
<comment type="caution">
    <text evidence="7">The sequence shown here is derived from an EMBL/GenBank/DDBJ whole genome shotgun (WGS) entry which is preliminary data.</text>
</comment>
<dbReference type="InterPro" id="IPR001406">
    <property type="entry name" value="PsdUridine_synth_TruA"/>
</dbReference>
<dbReference type="Gene3D" id="3.30.70.660">
    <property type="entry name" value="Pseudouridine synthase I, catalytic domain, C-terminal subdomain"/>
    <property type="match status" value="1"/>
</dbReference>
<feature type="region of interest" description="Disordered" evidence="5">
    <location>
        <begin position="388"/>
        <end position="428"/>
    </location>
</feature>
<dbReference type="Gene3D" id="3.30.70.580">
    <property type="entry name" value="Pseudouridine synthase I, catalytic domain, N-terminal subdomain"/>
    <property type="match status" value="1"/>
</dbReference>
<dbReference type="STRING" id="33097.A0A150GHS5"/>
<accession>A0A150GHS5</accession>
<feature type="compositionally biased region" description="Low complexity" evidence="5">
    <location>
        <begin position="198"/>
        <end position="235"/>
    </location>
</feature>
<name>A0A150GHS5_GONPE</name>
<dbReference type="InterPro" id="IPR020095">
    <property type="entry name" value="PsdUridine_synth_TruA_C"/>
</dbReference>
<feature type="compositionally biased region" description="Gly residues" evidence="5">
    <location>
        <begin position="406"/>
        <end position="422"/>
    </location>
</feature>
<dbReference type="GO" id="GO:0005634">
    <property type="term" value="C:nucleus"/>
    <property type="evidence" value="ECO:0007669"/>
    <property type="project" value="TreeGrafter"/>
</dbReference>
<dbReference type="GO" id="GO:0031119">
    <property type="term" value="P:tRNA pseudouridine synthesis"/>
    <property type="evidence" value="ECO:0007669"/>
    <property type="project" value="TreeGrafter"/>
</dbReference>
<reference evidence="8" key="1">
    <citation type="journal article" date="2016" name="Nat. Commun.">
        <title>The Gonium pectorale genome demonstrates co-option of cell cycle regulation during the evolution of multicellularity.</title>
        <authorList>
            <person name="Hanschen E.R."/>
            <person name="Marriage T.N."/>
            <person name="Ferris P.J."/>
            <person name="Hamaji T."/>
            <person name="Toyoda A."/>
            <person name="Fujiyama A."/>
            <person name="Neme R."/>
            <person name="Noguchi H."/>
            <person name="Minakuchi Y."/>
            <person name="Suzuki M."/>
            <person name="Kawai-Toyooka H."/>
            <person name="Smith D.R."/>
            <person name="Sparks H."/>
            <person name="Anderson J."/>
            <person name="Bakaric R."/>
            <person name="Luria V."/>
            <person name="Karger A."/>
            <person name="Kirschner M.W."/>
            <person name="Durand P.M."/>
            <person name="Michod R.E."/>
            <person name="Nozaki H."/>
            <person name="Olson B.J."/>
        </authorList>
    </citation>
    <scope>NUCLEOTIDE SEQUENCE [LARGE SCALE GENOMIC DNA]</scope>
    <source>
        <strain evidence="8">NIES-2863</strain>
    </source>
</reference>
<dbReference type="InterPro" id="IPR020094">
    <property type="entry name" value="TruA/RsuA/RluB/E/F_N"/>
</dbReference>
<dbReference type="SUPFAM" id="SSF55120">
    <property type="entry name" value="Pseudouridine synthase"/>
    <property type="match status" value="1"/>
</dbReference>
<feature type="region of interest" description="Disordered" evidence="5">
    <location>
        <begin position="195"/>
        <end position="241"/>
    </location>
</feature>
<proteinExistence type="inferred from homology"/>
<dbReference type="InterPro" id="IPR020103">
    <property type="entry name" value="PsdUridine_synth_cat_dom_sf"/>
</dbReference>
<evidence type="ECO:0000256" key="5">
    <source>
        <dbReference type="SAM" id="MobiDB-lite"/>
    </source>
</evidence>
<comment type="similarity">
    <text evidence="1 4">Belongs to the tRNA pseudouridine synthase TruA family.</text>
</comment>
<dbReference type="PANTHER" id="PTHR11142:SF5">
    <property type="entry name" value="TRNA PSEUDOURIDINE(38_39) SYNTHASE"/>
    <property type="match status" value="1"/>
</dbReference>
<sequence>MQRVALVCGYDGQGYFGLQRQSDAAGKPTVELELERALVSAGAMRASCAGALHRVNWSRTSRTDKGVSAATNVISLDIPSTAAFAGGVAAPAEAAPEAVGVAAASCAAGAEAAAELAASVSGVSGGGSGGGTGGGASCVDDLPALTCALNAALPPAVRVWGVVRADQAFDARRAACGRRYEYLLPVWSLDSAVGKQRATAQQQQQPSPSLPQSPSQAQASAPAAPTAAAQPAGAAWDGSGGCTTADRSRLRAELEVAASRFELTALELKRLNLVLGVFVGSHCFHNFTSEPCDDPEELRRTIHRAFAEGPVYLQQPGTGGAATGAASTQIRRMVGLALAVARRAAPPDCIRAALDPARRHLTVPTAPPTGLIMDRAFFQQDAYRRACEAQPAAQPPQRAAVRSGTGEPGGADGSAAGGGGSSSRGATP</sequence>
<feature type="domain" description="Pseudouridine synthase I TruA alpha/beta" evidence="6">
    <location>
        <begin position="278"/>
        <end position="376"/>
    </location>
</feature>
<keyword evidence="8" id="KW-1185">Reference proteome</keyword>
<evidence type="ECO:0000256" key="4">
    <source>
        <dbReference type="RuleBase" id="RU003792"/>
    </source>
</evidence>
<keyword evidence="2 4" id="KW-0819">tRNA processing</keyword>
<dbReference type="Pfam" id="PF01416">
    <property type="entry name" value="PseudoU_synth_1"/>
    <property type="match status" value="1"/>
</dbReference>
<dbReference type="GO" id="GO:1990481">
    <property type="term" value="P:mRNA pseudouridine synthesis"/>
    <property type="evidence" value="ECO:0007669"/>
    <property type="project" value="TreeGrafter"/>
</dbReference>
<comment type="catalytic activity">
    <reaction evidence="4">
        <text>uridine(38/39/40) in tRNA = pseudouridine(38/39/40) in tRNA</text>
        <dbReference type="Rhea" id="RHEA:22376"/>
        <dbReference type="Rhea" id="RHEA-COMP:10085"/>
        <dbReference type="Rhea" id="RHEA-COMP:10087"/>
        <dbReference type="ChEBI" id="CHEBI:65314"/>
        <dbReference type="ChEBI" id="CHEBI:65315"/>
        <dbReference type="EC" id="5.4.99.12"/>
    </reaction>
</comment>